<dbReference type="Proteomes" id="UP001159363">
    <property type="component" value="Chromosome 16"/>
</dbReference>
<accession>A0ABQ9FZQ2</accession>
<dbReference type="EMBL" id="JARBHB010000017">
    <property type="protein sequence ID" value="KAJ8865710.1"/>
    <property type="molecule type" value="Genomic_DNA"/>
</dbReference>
<organism evidence="2 3">
    <name type="scientific">Dryococelus australis</name>
    <dbReference type="NCBI Taxonomy" id="614101"/>
    <lineage>
        <taxon>Eukaryota</taxon>
        <taxon>Metazoa</taxon>
        <taxon>Ecdysozoa</taxon>
        <taxon>Arthropoda</taxon>
        <taxon>Hexapoda</taxon>
        <taxon>Insecta</taxon>
        <taxon>Pterygota</taxon>
        <taxon>Neoptera</taxon>
        <taxon>Polyneoptera</taxon>
        <taxon>Phasmatodea</taxon>
        <taxon>Verophasmatodea</taxon>
        <taxon>Anareolatae</taxon>
        <taxon>Phasmatidae</taxon>
        <taxon>Eurycanthinae</taxon>
        <taxon>Dryococelus</taxon>
    </lineage>
</organism>
<evidence type="ECO:0000313" key="3">
    <source>
        <dbReference type="Proteomes" id="UP001159363"/>
    </source>
</evidence>
<gene>
    <name evidence="2" type="ORF">PR048_033230</name>
</gene>
<proteinExistence type="predicted"/>
<evidence type="ECO:0000256" key="1">
    <source>
        <dbReference type="SAM" id="MobiDB-lite"/>
    </source>
</evidence>
<feature type="region of interest" description="Disordered" evidence="1">
    <location>
        <begin position="271"/>
        <end position="296"/>
    </location>
</feature>
<name>A0ABQ9FZQ2_9NEOP</name>
<evidence type="ECO:0000313" key="2">
    <source>
        <dbReference type="EMBL" id="KAJ8865710.1"/>
    </source>
</evidence>
<protein>
    <submittedName>
        <fullName evidence="2">Uncharacterized protein</fullName>
    </submittedName>
</protein>
<feature type="region of interest" description="Disordered" evidence="1">
    <location>
        <begin position="42"/>
        <end position="73"/>
    </location>
</feature>
<comment type="caution">
    <text evidence="2">The sequence shown here is derived from an EMBL/GenBank/DDBJ whole genome shotgun (WGS) entry which is preliminary data.</text>
</comment>
<sequence>MFPGARGRIDPSGQLQNRSGNGVAICQVACFMTHPWEIQLAGRRKARSNKSRPLQEARQVSGHGSYRIPAPFSDLDRGRGMAMGGASGRDVNHCALTSRNDNRTLPAAAQRARHSNDAVGDAQGDEVDYPAVLQRHLVVSKLPTCSIHMDSRNRMHPQMHVAHMMNDTCVKGEDIWAVLNIEVVRADEGEARCVWSSDGIERGKRETPEKTRGAAASYGATTKVRGSGQGLAGNRARFALASGELSEHCTNTTLPADSLVNVDEDETDLLTNSQCDNRAEHPSRRGHRGANPRPSDYRSATLPLCYEGRAFKSRGLPGIRAQSLPRPQIGGAPAGCATGDRCACLIVVTPSHLASRAVIDGGKTWLTLAPQPLLLPLLEMLTYVAEAQEYYGNKGLGATLDLVKFSGDGQWRTSPGDYETAADGGVSGVNGREGVKHDEWRLLCASAFGELQNIADWRGMD</sequence>
<keyword evidence="3" id="KW-1185">Reference proteome</keyword>
<reference evidence="2 3" key="1">
    <citation type="submission" date="2023-02" db="EMBL/GenBank/DDBJ databases">
        <title>LHISI_Scaffold_Assembly.</title>
        <authorList>
            <person name="Stuart O.P."/>
            <person name="Cleave R."/>
            <person name="Magrath M.J.L."/>
            <person name="Mikheyev A.S."/>
        </authorList>
    </citation>
    <scope>NUCLEOTIDE SEQUENCE [LARGE SCALE GENOMIC DNA]</scope>
    <source>
        <strain evidence="2">Daus_M_001</strain>
        <tissue evidence="2">Leg muscle</tissue>
    </source>
</reference>